<evidence type="ECO:0000313" key="3">
    <source>
        <dbReference type="Proteomes" id="UP000593571"/>
    </source>
</evidence>
<evidence type="ECO:0000256" key="1">
    <source>
        <dbReference type="SAM" id="SignalP"/>
    </source>
</evidence>
<feature type="chain" id="PRO_5029526394" description="Secreted protein" evidence="1">
    <location>
        <begin position="22"/>
        <end position="127"/>
    </location>
</feature>
<dbReference type="AlphaFoldDB" id="A0A7J8H132"/>
<dbReference type="Proteomes" id="UP000593571">
    <property type="component" value="Unassembled WGS sequence"/>
</dbReference>
<comment type="caution">
    <text evidence="2">The sequence shown here is derived from an EMBL/GenBank/DDBJ whole genome shotgun (WGS) entry which is preliminary data.</text>
</comment>
<keyword evidence="1" id="KW-0732">Signal</keyword>
<proteinExistence type="predicted"/>
<sequence length="127" mass="14060">MWIPSLWAWVAWESLVVGGVAAPWKDQTLRTRLWASARLDKPWETASLASDKPQCLALRSGRPLIKLLSAHSDPESSTLRNKTAICPTRPTPWSSNMTGVRPRAFCPCEPRCTDDIAAVIASEVLAY</sequence>
<gene>
    <name evidence="2" type="ORF">HJG63_011284</name>
</gene>
<reference evidence="2 3" key="1">
    <citation type="journal article" date="2020" name="Nature">
        <title>Six reference-quality genomes reveal evolution of bat adaptations.</title>
        <authorList>
            <person name="Jebb D."/>
            <person name="Huang Z."/>
            <person name="Pippel M."/>
            <person name="Hughes G.M."/>
            <person name="Lavrichenko K."/>
            <person name="Devanna P."/>
            <person name="Winkler S."/>
            <person name="Jermiin L.S."/>
            <person name="Skirmuntt E.C."/>
            <person name="Katzourakis A."/>
            <person name="Burkitt-Gray L."/>
            <person name="Ray D.A."/>
            <person name="Sullivan K.A.M."/>
            <person name="Roscito J.G."/>
            <person name="Kirilenko B.M."/>
            <person name="Davalos L.M."/>
            <person name="Corthals A.P."/>
            <person name="Power M.L."/>
            <person name="Jones G."/>
            <person name="Ransome R.D."/>
            <person name="Dechmann D.K.N."/>
            <person name="Locatelli A.G."/>
            <person name="Puechmaille S.J."/>
            <person name="Fedrigo O."/>
            <person name="Jarvis E.D."/>
            <person name="Hiller M."/>
            <person name="Vernes S.C."/>
            <person name="Myers E.W."/>
            <person name="Teeling E.C."/>
        </authorList>
    </citation>
    <scope>NUCLEOTIDE SEQUENCE [LARGE SCALE GENOMIC DNA]</scope>
    <source>
        <strain evidence="2">MRouAeg1</strain>
        <tissue evidence="2">Muscle</tissue>
    </source>
</reference>
<feature type="signal peptide" evidence="1">
    <location>
        <begin position="1"/>
        <end position="21"/>
    </location>
</feature>
<evidence type="ECO:0000313" key="2">
    <source>
        <dbReference type="EMBL" id="KAF6465917.1"/>
    </source>
</evidence>
<protein>
    <recommendedName>
        <fullName evidence="4">Secreted protein</fullName>
    </recommendedName>
</protein>
<organism evidence="2 3">
    <name type="scientific">Rousettus aegyptiacus</name>
    <name type="common">Egyptian fruit bat</name>
    <name type="synonym">Pteropus aegyptiacus</name>
    <dbReference type="NCBI Taxonomy" id="9407"/>
    <lineage>
        <taxon>Eukaryota</taxon>
        <taxon>Metazoa</taxon>
        <taxon>Chordata</taxon>
        <taxon>Craniata</taxon>
        <taxon>Vertebrata</taxon>
        <taxon>Euteleostomi</taxon>
        <taxon>Mammalia</taxon>
        <taxon>Eutheria</taxon>
        <taxon>Laurasiatheria</taxon>
        <taxon>Chiroptera</taxon>
        <taxon>Yinpterochiroptera</taxon>
        <taxon>Pteropodoidea</taxon>
        <taxon>Pteropodidae</taxon>
        <taxon>Rousettinae</taxon>
        <taxon>Rousettus</taxon>
    </lineage>
</organism>
<dbReference type="EMBL" id="JACASE010000005">
    <property type="protein sequence ID" value="KAF6465917.1"/>
    <property type="molecule type" value="Genomic_DNA"/>
</dbReference>
<keyword evidence="3" id="KW-1185">Reference proteome</keyword>
<name>A0A7J8H132_ROUAE</name>
<evidence type="ECO:0008006" key="4">
    <source>
        <dbReference type="Google" id="ProtNLM"/>
    </source>
</evidence>
<accession>A0A7J8H132</accession>